<feature type="domain" description="Alcohol dehydrogenase-like N-terminal" evidence="1">
    <location>
        <begin position="12"/>
        <end position="69"/>
    </location>
</feature>
<protein>
    <recommendedName>
        <fullName evidence="1">Alcohol dehydrogenase-like N-terminal domain-containing protein</fullName>
    </recommendedName>
</protein>
<accession>A0A382LLK4</accession>
<evidence type="ECO:0000259" key="1">
    <source>
        <dbReference type="Pfam" id="PF08240"/>
    </source>
</evidence>
<dbReference type="Gene3D" id="3.90.180.10">
    <property type="entry name" value="Medium-chain alcohol dehydrogenases, catalytic domain"/>
    <property type="match status" value="1"/>
</dbReference>
<gene>
    <name evidence="2" type="ORF">METZ01_LOCUS290290</name>
</gene>
<evidence type="ECO:0000313" key="2">
    <source>
        <dbReference type="EMBL" id="SVC37436.1"/>
    </source>
</evidence>
<name>A0A382LLK4_9ZZZZ</name>
<dbReference type="InterPro" id="IPR013154">
    <property type="entry name" value="ADH-like_N"/>
</dbReference>
<dbReference type="InterPro" id="IPR011032">
    <property type="entry name" value="GroES-like_sf"/>
</dbReference>
<sequence>MIWEDWKPLDPGSGEVRIRHAAVGMNFVGTYHRDSISHPWPVASCPLVIEFEGAGVVEDLGESVTGFSVSVGDARLAQQMAAQLLEDGIYVTGFPFPVVPQGKARIRT</sequence>
<proteinExistence type="predicted"/>
<reference evidence="2" key="1">
    <citation type="submission" date="2018-05" db="EMBL/GenBank/DDBJ databases">
        <authorList>
            <person name="Lanie J.A."/>
            <person name="Ng W.-L."/>
            <person name="Kazmierczak K.M."/>
            <person name="Andrzejewski T.M."/>
            <person name="Davidsen T.M."/>
            <person name="Wayne K.J."/>
            <person name="Tettelin H."/>
            <person name="Glass J.I."/>
            <person name="Rusch D."/>
            <person name="Podicherti R."/>
            <person name="Tsui H.-C.T."/>
            <person name="Winkler M.E."/>
        </authorList>
    </citation>
    <scope>NUCLEOTIDE SEQUENCE</scope>
</reference>
<dbReference type="InterPro" id="IPR015424">
    <property type="entry name" value="PyrdxlP-dep_Trfase"/>
</dbReference>
<dbReference type="SUPFAM" id="SSF50129">
    <property type="entry name" value="GroES-like"/>
    <property type="match status" value="1"/>
</dbReference>
<organism evidence="2">
    <name type="scientific">marine metagenome</name>
    <dbReference type="NCBI Taxonomy" id="408172"/>
    <lineage>
        <taxon>unclassified sequences</taxon>
        <taxon>metagenomes</taxon>
        <taxon>ecological metagenomes</taxon>
    </lineage>
</organism>
<dbReference type="AlphaFoldDB" id="A0A382LLK4"/>
<dbReference type="Pfam" id="PF08240">
    <property type="entry name" value="ADH_N"/>
    <property type="match status" value="1"/>
</dbReference>
<dbReference type="SUPFAM" id="SSF53383">
    <property type="entry name" value="PLP-dependent transferases"/>
    <property type="match status" value="1"/>
</dbReference>
<dbReference type="EMBL" id="UINC01087777">
    <property type="protein sequence ID" value="SVC37436.1"/>
    <property type="molecule type" value="Genomic_DNA"/>
</dbReference>